<dbReference type="GO" id="GO:0005886">
    <property type="term" value="C:plasma membrane"/>
    <property type="evidence" value="ECO:0007669"/>
    <property type="project" value="UniProtKB-SubCell"/>
</dbReference>
<feature type="domain" description="ABC transmembrane type-1" evidence="8">
    <location>
        <begin position="55"/>
        <end position="237"/>
    </location>
</feature>
<keyword evidence="10" id="KW-1185">Reference proteome</keyword>
<keyword evidence="5 7" id="KW-1133">Transmembrane helix</keyword>
<dbReference type="InterPro" id="IPR035906">
    <property type="entry name" value="MetI-like_sf"/>
</dbReference>
<reference evidence="9 10" key="1">
    <citation type="submission" date="2019-09" db="EMBL/GenBank/DDBJ databases">
        <title>Goodfellowia gen. nov., a new genus of the Pseudonocardineae related to Actinoalloteichus, containing Goodfellowia coeruleoviolacea gen. nov., comb. nov. gen. nov., comb. nov.</title>
        <authorList>
            <person name="Labeda D."/>
        </authorList>
    </citation>
    <scope>NUCLEOTIDE SEQUENCE [LARGE SCALE GENOMIC DNA]</scope>
    <source>
        <strain evidence="9 10">AN110305</strain>
    </source>
</reference>
<dbReference type="PANTHER" id="PTHR30151">
    <property type="entry name" value="ALKANE SULFONATE ABC TRANSPORTER-RELATED, MEMBRANE SUBUNIT"/>
    <property type="match status" value="1"/>
</dbReference>
<proteinExistence type="inferred from homology"/>
<dbReference type="CDD" id="cd06261">
    <property type="entry name" value="TM_PBP2"/>
    <property type="match status" value="1"/>
</dbReference>
<keyword evidence="2 7" id="KW-0813">Transport</keyword>
<feature type="transmembrane region" description="Helical" evidence="7">
    <location>
        <begin position="186"/>
        <end position="207"/>
    </location>
</feature>
<dbReference type="AlphaFoldDB" id="A0A5B2W9Z7"/>
<evidence type="ECO:0000259" key="8">
    <source>
        <dbReference type="PROSITE" id="PS50928"/>
    </source>
</evidence>
<dbReference type="EMBL" id="VUOB01000104">
    <property type="protein sequence ID" value="KAA2248751.1"/>
    <property type="molecule type" value="Genomic_DNA"/>
</dbReference>
<evidence type="ECO:0000256" key="4">
    <source>
        <dbReference type="ARBA" id="ARBA00022692"/>
    </source>
</evidence>
<name>A0A5B2W9Z7_9PSEU</name>
<dbReference type="OrthoDB" id="5458199at2"/>
<protein>
    <submittedName>
        <fullName evidence="9">ABC transporter permease subunit</fullName>
    </submittedName>
</protein>
<feature type="transmembrane region" description="Helical" evidence="7">
    <location>
        <begin position="219"/>
        <end position="240"/>
    </location>
</feature>
<dbReference type="GO" id="GO:0055085">
    <property type="term" value="P:transmembrane transport"/>
    <property type="evidence" value="ECO:0007669"/>
    <property type="project" value="InterPro"/>
</dbReference>
<gene>
    <name evidence="9" type="ORF">F0L68_39680</name>
</gene>
<evidence type="ECO:0000313" key="9">
    <source>
        <dbReference type="EMBL" id="KAA2248751.1"/>
    </source>
</evidence>
<evidence type="ECO:0000256" key="1">
    <source>
        <dbReference type="ARBA" id="ARBA00004651"/>
    </source>
</evidence>
<evidence type="ECO:0000256" key="2">
    <source>
        <dbReference type="ARBA" id="ARBA00022448"/>
    </source>
</evidence>
<comment type="caution">
    <text evidence="9">The sequence shown here is derived from an EMBL/GenBank/DDBJ whole genome shotgun (WGS) entry which is preliminary data.</text>
</comment>
<keyword evidence="3" id="KW-1003">Cell membrane</keyword>
<dbReference type="PROSITE" id="PS50928">
    <property type="entry name" value="ABC_TM1"/>
    <property type="match status" value="1"/>
</dbReference>
<dbReference type="Proteomes" id="UP000323454">
    <property type="component" value="Unassembled WGS sequence"/>
</dbReference>
<dbReference type="Gene3D" id="1.10.3720.10">
    <property type="entry name" value="MetI-like"/>
    <property type="match status" value="1"/>
</dbReference>
<evidence type="ECO:0000256" key="3">
    <source>
        <dbReference type="ARBA" id="ARBA00022475"/>
    </source>
</evidence>
<organism evidence="9 10">
    <name type="scientific">Solihabitans fulvus</name>
    <dbReference type="NCBI Taxonomy" id="1892852"/>
    <lineage>
        <taxon>Bacteria</taxon>
        <taxon>Bacillati</taxon>
        <taxon>Actinomycetota</taxon>
        <taxon>Actinomycetes</taxon>
        <taxon>Pseudonocardiales</taxon>
        <taxon>Pseudonocardiaceae</taxon>
        <taxon>Solihabitans</taxon>
    </lineage>
</organism>
<feature type="transmembrane region" description="Helical" evidence="7">
    <location>
        <begin position="121"/>
        <end position="141"/>
    </location>
</feature>
<dbReference type="SUPFAM" id="SSF161098">
    <property type="entry name" value="MetI-like"/>
    <property type="match status" value="1"/>
</dbReference>
<evidence type="ECO:0000313" key="10">
    <source>
        <dbReference type="Proteomes" id="UP000323454"/>
    </source>
</evidence>
<comment type="subcellular location">
    <subcellularLocation>
        <location evidence="1 7">Cell membrane</location>
        <topology evidence="1 7">Multi-pass membrane protein</topology>
    </subcellularLocation>
</comment>
<feature type="transmembrane region" description="Helical" evidence="7">
    <location>
        <begin position="95"/>
        <end position="115"/>
    </location>
</feature>
<feature type="transmembrane region" description="Helical" evidence="7">
    <location>
        <begin position="59"/>
        <end position="83"/>
    </location>
</feature>
<keyword evidence="4 7" id="KW-0812">Transmembrane</keyword>
<dbReference type="InterPro" id="IPR000515">
    <property type="entry name" value="MetI-like"/>
</dbReference>
<sequence>MPSILRKLIGLVVFLLLWEAASRSGLVQATYVPPPSVVLVKFAGLFGNPQFLTDVVSTLLSWVIALGLATLIGVPLGLLLGGVRLLRTVSSTIVEFLRPLPSVALIPLVISVLGSGAQTKIALATFAALWPVLFNTIYALHEVDPQLVDTARSFRVSRLRRLTGVTLPSIAPFVLTGVRFSASVALIVLVSTEFLTGGTIGLGQFVYTWGSSAGRMDMVLAGTVFAGLFGYLVNIGFVAAQRRWLVWAPAGGAM</sequence>
<dbReference type="PANTHER" id="PTHR30151:SF0">
    <property type="entry name" value="ABC TRANSPORTER PERMEASE PROTEIN MJ0413-RELATED"/>
    <property type="match status" value="1"/>
</dbReference>
<evidence type="ECO:0000256" key="7">
    <source>
        <dbReference type="RuleBase" id="RU363032"/>
    </source>
</evidence>
<evidence type="ECO:0000256" key="5">
    <source>
        <dbReference type="ARBA" id="ARBA00022989"/>
    </source>
</evidence>
<keyword evidence="6 7" id="KW-0472">Membrane</keyword>
<accession>A0A5B2W9Z7</accession>
<reference evidence="9 10" key="2">
    <citation type="submission" date="2019-09" db="EMBL/GenBank/DDBJ databases">
        <authorList>
            <person name="Jin C."/>
        </authorList>
    </citation>
    <scope>NUCLEOTIDE SEQUENCE [LARGE SCALE GENOMIC DNA]</scope>
    <source>
        <strain evidence="9 10">AN110305</strain>
    </source>
</reference>
<dbReference type="RefSeq" id="WP_149855081.1">
    <property type="nucleotide sequence ID" value="NZ_VUOB01000104.1"/>
</dbReference>
<dbReference type="Pfam" id="PF00528">
    <property type="entry name" value="BPD_transp_1"/>
    <property type="match status" value="1"/>
</dbReference>
<evidence type="ECO:0000256" key="6">
    <source>
        <dbReference type="ARBA" id="ARBA00023136"/>
    </source>
</evidence>
<comment type="similarity">
    <text evidence="7">Belongs to the binding-protein-dependent transport system permease family.</text>
</comment>